<dbReference type="AlphaFoldDB" id="A0A1J1LEQ5"/>
<dbReference type="Pfam" id="PF12974">
    <property type="entry name" value="Phosphonate-bd"/>
    <property type="match status" value="1"/>
</dbReference>
<accession>A0A1J1LEQ5</accession>
<evidence type="ECO:0000313" key="2">
    <source>
        <dbReference type="EMBL" id="CUR30388.1"/>
    </source>
</evidence>
<proteinExistence type="predicted"/>
<protein>
    <submittedName>
        <fullName evidence="2">Ser/Thr protein kinase</fullName>
    </submittedName>
</protein>
<dbReference type="Gene3D" id="3.40.190.10">
    <property type="entry name" value="Periplasmic binding protein-like II"/>
    <property type="match status" value="2"/>
</dbReference>
<name>A0A1J1LEQ5_9CYAN</name>
<feature type="transmembrane region" description="Helical" evidence="1">
    <location>
        <begin position="12"/>
        <end position="33"/>
    </location>
</feature>
<keyword evidence="1" id="KW-0472">Membrane</keyword>
<evidence type="ECO:0000313" key="3">
    <source>
        <dbReference type="Proteomes" id="UP000184315"/>
    </source>
</evidence>
<dbReference type="PANTHER" id="PTHR35841">
    <property type="entry name" value="PHOSPHONATES-BINDING PERIPLASMIC PROTEIN"/>
    <property type="match status" value="1"/>
</dbReference>
<dbReference type="RefSeq" id="WP_072717399.1">
    <property type="nucleotide sequence ID" value="NZ_LN889779.1"/>
</dbReference>
<dbReference type="SUPFAM" id="SSF53850">
    <property type="entry name" value="Periplasmic binding protein-like II"/>
    <property type="match status" value="1"/>
</dbReference>
<keyword evidence="1" id="KW-0812">Transmembrane</keyword>
<dbReference type="OrthoDB" id="481932at2"/>
<dbReference type="Proteomes" id="UP000184315">
    <property type="component" value="Unassembled WGS sequence"/>
</dbReference>
<keyword evidence="3" id="KW-1185">Reference proteome</keyword>
<keyword evidence="2" id="KW-0808">Transferase</keyword>
<keyword evidence="1" id="KW-1133">Transmembrane helix</keyword>
<dbReference type="PANTHER" id="PTHR35841:SF1">
    <property type="entry name" value="PHOSPHONATES-BINDING PERIPLASMIC PROTEIN"/>
    <property type="match status" value="1"/>
</dbReference>
<reference evidence="3" key="1">
    <citation type="submission" date="2015-10" db="EMBL/GenBank/DDBJ databases">
        <authorList>
            <person name="Regsiter A."/>
            <person name="william w."/>
        </authorList>
    </citation>
    <scope>NUCLEOTIDE SEQUENCE [LARGE SCALE GENOMIC DNA]</scope>
</reference>
<dbReference type="GO" id="GO:0016301">
    <property type="term" value="F:kinase activity"/>
    <property type="evidence" value="ECO:0007669"/>
    <property type="project" value="UniProtKB-KW"/>
</dbReference>
<keyword evidence="2" id="KW-0418">Kinase</keyword>
<evidence type="ECO:0000256" key="1">
    <source>
        <dbReference type="SAM" id="Phobius"/>
    </source>
</evidence>
<organism evidence="2 3">
    <name type="scientific">Planktothrix tepida PCC 9214</name>
    <dbReference type="NCBI Taxonomy" id="671072"/>
    <lineage>
        <taxon>Bacteria</taxon>
        <taxon>Bacillati</taxon>
        <taxon>Cyanobacteriota</taxon>
        <taxon>Cyanophyceae</taxon>
        <taxon>Oscillatoriophycideae</taxon>
        <taxon>Oscillatoriales</taxon>
        <taxon>Microcoleaceae</taxon>
        <taxon>Planktothrix</taxon>
    </lineage>
</organism>
<dbReference type="EMBL" id="CZDF01000127">
    <property type="protein sequence ID" value="CUR30388.1"/>
    <property type="molecule type" value="Genomic_DNA"/>
</dbReference>
<sequence>MGSHNNKTHPTVILILSAILSLSLFGIMVYLFFNPKTGLIPLVFSGNKNLMNRLEANFLTIGVLGKPGNYTPLVEYLKQQLGDQVKITIDGNLQESYQEAKNKLARQKWDIAFTLSPMISVAAKDNGYRWVGRMFPQSPPYYQSALFVRKNSPIQSISDFQNTTVIALGDFNSASSFYMPTYDLFGKSLQVTMGYRGEMIQELVKSGKADVGAAAYEAVKNDPSFRIIQRSRNIPGSGVYLSPKLSDNDQKAITQALVNAPAKIQKIANYGIDQEPDFSYFIQISQKAEEVLQCADFTQNPVNFFCSQTTTKIQSPLTTPFPEIIGTVNGLSRVENQMTRLTLQGKDKKIYYVFLSPGILNQIPNAGSGLNLQNKTLSITGVIPKKQPNKIDKIVITDSKQMKVLN</sequence>
<gene>
    <name evidence="2" type="ORF">PL9214240005</name>
</gene>
<dbReference type="STRING" id="671072.PL9214240005"/>